<proteinExistence type="predicted"/>
<accession>A0A7Y9G668</accession>
<organism evidence="1 2">
    <name type="scientific">Actinomadura citrea</name>
    <dbReference type="NCBI Taxonomy" id="46158"/>
    <lineage>
        <taxon>Bacteria</taxon>
        <taxon>Bacillati</taxon>
        <taxon>Actinomycetota</taxon>
        <taxon>Actinomycetes</taxon>
        <taxon>Streptosporangiales</taxon>
        <taxon>Thermomonosporaceae</taxon>
        <taxon>Actinomadura</taxon>
    </lineage>
</organism>
<dbReference type="EMBL" id="JACCBT010000001">
    <property type="protein sequence ID" value="NYE10722.1"/>
    <property type="molecule type" value="Genomic_DNA"/>
</dbReference>
<dbReference type="RefSeq" id="WP_179832210.1">
    <property type="nucleotide sequence ID" value="NZ_BMRD01000006.1"/>
</dbReference>
<dbReference type="AlphaFoldDB" id="A0A7Y9G668"/>
<name>A0A7Y9G668_9ACTN</name>
<gene>
    <name evidence="1" type="ORF">BJ999_001018</name>
</gene>
<keyword evidence="2" id="KW-1185">Reference proteome</keyword>
<reference evidence="1 2" key="1">
    <citation type="submission" date="2020-07" db="EMBL/GenBank/DDBJ databases">
        <title>Sequencing the genomes of 1000 actinobacteria strains.</title>
        <authorList>
            <person name="Klenk H.-P."/>
        </authorList>
    </citation>
    <scope>NUCLEOTIDE SEQUENCE [LARGE SCALE GENOMIC DNA]</scope>
    <source>
        <strain evidence="1 2">DSM 43461</strain>
    </source>
</reference>
<evidence type="ECO:0000313" key="1">
    <source>
        <dbReference type="EMBL" id="NYE10722.1"/>
    </source>
</evidence>
<evidence type="ECO:0000313" key="2">
    <source>
        <dbReference type="Proteomes" id="UP000591272"/>
    </source>
</evidence>
<sequence>MRVLNAVRVAPSAPLADGEVGLSYTAGPEGVIGVLATSEPGQARGFVRGPNHNSMPFYRPPRSCPVVLYTHEAHGWHRLDLPYLPVSYPMIALLPRSELLVASPCLPWIDGHWESRNAHVFGSDGTHRRTFALGDDIERIASDDSGTIWTTHGEQGWPESFSLVRRDLHGTWLWDSGIACLDDAVNSHAGVTWAYRGGPLIRIQAGRTAEYACPVDDVRALAFAGDHLLLAGPDDRLSWCALIDGVIRWLDAAEIVGPEGKPLQDWQVLDAHGPHLYFHDHGDGYLRLDIADAAHVHPNGQMPGR</sequence>
<dbReference type="Proteomes" id="UP000591272">
    <property type="component" value="Unassembled WGS sequence"/>
</dbReference>
<protein>
    <submittedName>
        <fullName evidence="1">Uncharacterized protein</fullName>
    </submittedName>
</protein>
<comment type="caution">
    <text evidence="1">The sequence shown here is derived from an EMBL/GenBank/DDBJ whole genome shotgun (WGS) entry which is preliminary data.</text>
</comment>